<reference evidence="3 4" key="1">
    <citation type="submission" date="2017-09" db="EMBL/GenBank/DDBJ databases">
        <title>SPAdes assembly of the Mesoplasma lactucae genome.</title>
        <authorList>
            <person name="Knight T.F."/>
            <person name="Rubinstein R."/>
            <person name="Citino T."/>
        </authorList>
    </citation>
    <scope>NUCLEOTIDE SEQUENCE [LARGE SCALE GENOMIC DNA]</scope>
    <source>
        <strain evidence="3 4">831-C4</strain>
    </source>
</reference>
<evidence type="ECO:0000313" key="4">
    <source>
        <dbReference type="Proteomes" id="UP000232227"/>
    </source>
</evidence>
<dbReference type="InterPro" id="IPR032466">
    <property type="entry name" value="Metal_Hydrolase"/>
</dbReference>
<name>A0A291ISN8_9MOLU</name>
<organism evidence="3 4">
    <name type="scientific">Mesoplasma lactucae ATCC 49193</name>
    <dbReference type="NCBI Taxonomy" id="81460"/>
    <lineage>
        <taxon>Bacteria</taxon>
        <taxon>Bacillati</taxon>
        <taxon>Mycoplasmatota</taxon>
        <taxon>Mollicutes</taxon>
        <taxon>Entomoplasmatales</taxon>
        <taxon>Entomoplasmataceae</taxon>
        <taxon>Mesoplasma</taxon>
    </lineage>
</organism>
<dbReference type="FunFam" id="3.20.20.140:FF:000005">
    <property type="entry name" value="TatD family hydrolase"/>
    <property type="match status" value="1"/>
</dbReference>
<keyword evidence="2 3" id="KW-0378">Hydrolase</keyword>
<keyword evidence="1" id="KW-0479">Metal-binding</keyword>
<dbReference type="GO" id="GO:0005829">
    <property type="term" value="C:cytosol"/>
    <property type="evidence" value="ECO:0007669"/>
    <property type="project" value="TreeGrafter"/>
</dbReference>
<accession>A0A291ISN8</accession>
<evidence type="ECO:0000313" key="3">
    <source>
        <dbReference type="EMBL" id="ATG97711.1"/>
    </source>
</evidence>
<dbReference type="InterPro" id="IPR001130">
    <property type="entry name" value="TatD-like"/>
</dbReference>
<proteinExistence type="predicted"/>
<dbReference type="PANTHER" id="PTHR46124:SF2">
    <property type="entry name" value="D-AMINOACYL-TRNA DEACYLASE"/>
    <property type="match status" value="1"/>
</dbReference>
<dbReference type="RefSeq" id="WP_096862999.1">
    <property type="nucleotide sequence ID" value="NZ_CP023668.1"/>
</dbReference>
<dbReference type="NCBIfam" id="TIGR00010">
    <property type="entry name" value="YchF/TatD family DNA exonuclease"/>
    <property type="match status" value="1"/>
</dbReference>
<protein>
    <submittedName>
        <fullName evidence="3">Hydrolase TatD</fullName>
    </submittedName>
</protein>
<gene>
    <name evidence="3" type="ORF">CP520_03165</name>
</gene>
<sequence length="268" mass="30300">MLKEDLTKIYDAHTHFNDSSYEENGIAIKTIVEDAEKEGVGYFNDVAFDLDSSILAIEQAKQFDNVFATVGIHPTEIETLTNEVYDQLNILAMDTKVVAIGEVGIDYFYTKETKEQQAIGFQKMIDLAIARNKTLMMHIRDERNVYTAYDDAIAILSRNSIARKVVHCFSANVDYAKKFLNLGCYIEIGGAVTFKNAKELQEAVKVIPLERMLVETDAPYLTPHPHRGEMNFSKNIVLTVEKIAELKNVSKEEVIAKTTENAFNLFLK</sequence>
<dbReference type="EMBL" id="CP023668">
    <property type="protein sequence ID" value="ATG97711.1"/>
    <property type="molecule type" value="Genomic_DNA"/>
</dbReference>
<dbReference type="GO" id="GO:0046872">
    <property type="term" value="F:metal ion binding"/>
    <property type="evidence" value="ECO:0007669"/>
    <property type="project" value="UniProtKB-KW"/>
</dbReference>
<dbReference type="SUPFAM" id="SSF51556">
    <property type="entry name" value="Metallo-dependent hydrolases"/>
    <property type="match status" value="1"/>
</dbReference>
<dbReference type="AlphaFoldDB" id="A0A291ISN8"/>
<dbReference type="PANTHER" id="PTHR46124">
    <property type="entry name" value="D-AMINOACYL-TRNA DEACYLASE"/>
    <property type="match status" value="1"/>
</dbReference>
<dbReference type="Proteomes" id="UP000232227">
    <property type="component" value="Chromosome"/>
</dbReference>
<dbReference type="GO" id="GO:0004536">
    <property type="term" value="F:DNA nuclease activity"/>
    <property type="evidence" value="ECO:0007669"/>
    <property type="project" value="InterPro"/>
</dbReference>
<keyword evidence="4" id="KW-1185">Reference proteome</keyword>
<dbReference type="InterPro" id="IPR015991">
    <property type="entry name" value="TatD/YcfH-like"/>
</dbReference>
<evidence type="ECO:0000256" key="1">
    <source>
        <dbReference type="ARBA" id="ARBA00022723"/>
    </source>
</evidence>
<dbReference type="GO" id="GO:0016788">
    <property type="term" value="F:hydrolase activity, acting on ester bonds"/>
    <property type="evidence" value="ECO:0007669"/>
    <property type="project" value="InterPro"/>
</dbReference>
<dbReference type="PIRSF" id="PIRSF005902">
    <property type="entry name" value="DNase_TatD"/>
    <property type="match status" value="1"/>
</dbReference>
<dbReference type="OrthoDB" id="9810005at2"/>
<evidence type="ECO:0000256" key="2">
    <source>
        <dbReference type="ARBA" id="ARBA00022801"/>
    </source>
</evidence>
<dbReference type="Pfam" id="PF01026">
    <property type="entry name" value="TatD_DNase"/>
    <property type="match status" value="1"/>
</dbReference>
<dbReference type="Gene3D" id="3.20.20.140">
    <property type="entry name" value="Metal-dependent hydrolases"/>
    <property type="match status" value="1"/>
</dbReference>
<dbReference type="KEGG" id="mlac:CP520_03165"/>
<dbReference type="CDD" id="cd01310">
    <property type="entry name" value="TatD_DNAse"/>
    <property type="match status" value="1"/>
</dbReference>